<feature type="region of interest" description="Disordered" evidence="2">
    <location>
        <begin position="357"/>
        <end position="459"/>
    </location>
</feature>
<keyword evidence="1" id="KW-0694">RNA-binding</keyword>
<dbReference type="PANTHER" id="PTHR11960">
    <property type="entry name" value="EUKARYOTIC TRANSLATION INITIATION FACTOR 4E RELATED"/>
    <property type="match status" value="1"/>
</dbReference>
<keyword evidence="1" id="KW-0648">Protein biosynthesis</keyword>
<gene>
    <name evidence="3" type="ORF">EXIGLDRAFT_627307</name>
</gene>
<comment type="similarity">
    <text evidence="1">Belongs to the eukaryotic initiation factor 4E family.</text>
</comment>
<dbReference type="InterPro" id="IPR001040">
    <property type="entry name" value="TIF_eIF_4E"/>
</dbReference>
<feature type="compositionally biased region" description="Low complexity" evidence="2">
    <location>
        <begin position="13"/>
        <end position="28"/>
    </location>
</feature>
<name>A0A165CCY4_EXIGL</name>
<keyword evidence="4" id="KW-1185">Reference proteome</keyword>
<dbReference type="GO" id="GO:0000340">
    <property type="term" value="F:RNA 7-methylguanosine cap binding"/>
    <property type="evidence" value="ECO:0007669"/>
    <property type="project" value="TreeGrafter"/>
</dbReference>
<evidence type="ECO:0000313" key="3">
    <source>
        <dbReference type="EMBL" id="KZV82242.1"/>
    </source>
</evidence>
<reference evidence="3 4" key="1">
    <citation type="journal article" date="2016" name="Mol. Biol. Evol.">
        <title>Comparative Genomics of Early-Diverging Mushroom-Forming Fungi Provides Insights into the Origins of Lignocellulose Decay Capabilities.</title>
        <authorList>
            <person name="Nagy L.G."/>
            <person name="Riley R."/>
            <person name="Tritt A."/>
            <person name="Adam C."/>
            <person name="Daum C."/>
            <person name="Floudas D."/>
            <person name="Sun H."/>
            <person name="Yadav J.S."/>
            <person name="Pangilinan J."/>
            <person name="Larsson K.H."/>
            <person name="Matsuura K."/>
            <person name="Barry K."/>
            <person name="Labutti K."/>
            <person name="Kuo R."/>
            <person name="Ohm R.A."/>
            <person name="Bhattacharya S.S."/>
            <person name="Shirouzu T."/>
            <person name="Yoshinaga Y."/>
            <person name="Martin F.M."/>
            <person name="Grigoriev I.V."/>
            <person name="Hibbett D.S."/>
        </authorList>
    </citation>
    <scope>NUCLEOTIDE SEQUENCE [LARGE SCALE GENOMIC DNA]</scope>
    <source>
        <strain evidence="3 4">HHB12029</strain>
    </source>
</reference>
<dbReference type="InParanoid" id="A0A165CCY4"/>
<dbReference type="OrthoDB" id="590761at2759"/>
<keyword evidence="1 3" id="KW-0396">Initiation factor</keyword>
<feature type="region of interest" description="Disordered" evidence="2">
    <location>
        <begin position="1"/>
        <end position="99"/>
    </location>
</feature>
<dbReference type="InterPro" id="IPR023398">
    <property type="entry name" value="TIF_eIF4e-like"/>
</dbReference>
<accession>A0A165CCY4</accession>
<evidence type="ECO:0000256" key="2">
    <source>
        <dbReference type="SAM" id="MobiDB-lite"/>
    </source>
</evidence>
<feature type="compositionally biased region" description="Basic and acidic residues" evidence="2">
    <location>
        <begin position="78"/>
        <end position="92"/>
    </location>
</feature>
<sequence length="459" mass="49356">MPSLDQLATKIKPAPSSSMSPASAMRPRLAATLLRGSSSSIVTTSSATTAASGDSTAVNPPDSPTDTSGTGSADEANVVEKLDKLDLTDPQRKATRGYKNIPSLEAITIRLNDRRRKDSYGPGSLASTPDTERSKEDLLQVPPANAPKDQSASEKSKEHPLQNQWVLYYDTKAKFPTTATEPSTPFVPQSTDTGVYEAGLSVIGEFASVEAFCRYFNWLKPPSKLERNSNYHLFKKGIKPMWEDTANANGGRWVLTMRNNPQLLDRCWNWLVFALIGEDLDDGEEICGAVVSLRSKQDRIQLWIRSKDDVEKINSIGKKLIKTLEVSEADGIGFEFQYNTDDRPPPQKFLSIQAPYPQPRYHQHNGSIGNNAFSPVSDPNSPNYPSGQSFNNFTPPSSSGPGQGFAAPAFGPGAGMGAFGGWRGGPRRGGPPGGGPGHFQGPPPNAQAPPAAAAAPSKE</sequence>
<dbReference type="AlphaFoldDB" id="A0A165CCY4"/>
<evidence type="ECO:0000313" key="4">
    <source>
        <dbReference type="Proteomes" id="UP000077266"/>
    </source>
</evidence>
<dbReference type="Gene3D" id="3.30.760.10">
    <property type="entry name" value="RNA Cap, Translation Initiation Factor Eif4e"/>
    <property type="match status" value="1"/>
</dbReference>
<dbReference type="STRING" id="1314781.A0A165CCY4"/>
<dbReference type="GO" id="GO:0003743">
    <property type="term" value="F:translation initiation factor activity"/>
    <property type="evidence" value="ECO:0007669"/>
    <property type="project" value="UniProtKB-KW"/>
</dbReference>
<dbReference type="SUPFAM" id="SSF55418">
    <property type="entry name" value="eIF4e-like"/>
    <property type="match status" value="1"/>
</dbReference>
<dbReference type="Pfam" id="PF01652">
    <property type="entry name" value="IF4E"/>
    <property type="match status" value="1"/>
</dbReference>
<feature type="region of interest" description="Disordered" evidence="2">
    <location>
        <begin position="115"/>
        <end position="159"/>
    </location>
</feature>
<feature type="compositionally biased region" description="Low complexity" evidence="2">
    <location>
        <begin position="37"/>
        <end position="57"/>
    </location>
</feature>
<protein>
    <submittedName>
        <fullName evidence="3">Translation initiation factor eIF4e</fullName>
    </submittedName>
</protein>
<feature type="compositionally biased region" description="Gly residues" evidence="2">
    <location>
        <begin position="412"/>
        <end position="438"/>
    </location>
</feature>
<feature type="compositionally biased region" description="Low complexity" evidence="2">
    <location>
        <begin position="448"/>
        <end position="459"/>
    </location>
</feature>
<dbReference type="GO" id="GO:0016281">
    <property type="term" value="C:eukaryotic translation initiation factor 4F complex"/>
    <property type="evidence" value="ECO:0007669"/>
    <property type="project" value="TreeGrafter"/>
</dbReference>
<feature type="compositionally biased region" description="Polar residues" evidence="2">
    <location>
        <begin position="364"/>
        <end position="394"/>
    </location>
</feature>
<evidence type="ECO:0000256" key="1">
    <source>
        <dbReference type="RuleBase" id="RU004374"/>
    </source>
</evidence>
<dbReference type="EMBL" id="KV426336">
    <property type="protein sequence ID" value="KZV82242.1"/>
    <property type="molecule type" value="Genomic_DNA"/>
</dbReference>
<organism evidence="3 4">
    <name type="scientific">Exidia glandulosa HHB12029</name>
    <dbReference type="NCBI Taxonomy" id="1314781"/>
    <lineage>
        <taxon>Eukaryota</taxon>
        <taxon>Fungi</taxon>
        <taxon>Dikarya</taxon>
        <taxon>Basidiomycota</taxon>
        <taxon>Agaricomycotina</taxon>
        <taxon>Agaricomycetes</taxon>
        <taxon>Auriculariales</taxon>
        <taxon>Exidiaceae</taxon>
        <taxon>Exidia</taxon>
    </lineage>
</organism>
<feature type="compositionally biased region" description="Low complexity" evidence="2">
    <location>
        <begin position="395"/>
        <end position="411"/>
    </location>
</feature>
<proteinExistence type="inferred from homology"/>
<dbReference type="Proteomes" id="UP000077266">
    <property type="component" value="Unassembled WGS sequence"/>
</dbReference>
<dbReference type="PANTHER" id="PTHR11960:SF73">
    <property type="entry name" value="TRANSLATION INITIATION FACTOR 4E, PUTATIVE-RELATED"/>
    <property type="match status" value="1"/>
</dbReference>